<gene>
    <name evidence="2" type="ORF">POCULU_LOCUS4154</name>
</gene>
<feature type="non-terminal residue" evidence="2">
    <location>
        <position position="480"/>
    </location>
</feature>
<dbReference type="InterPro" id="IPR027417">
    <property type="entry name" value="P-loop_NTPase"/>
</dbReference>
<dbReference type="AlphaFoldDB" id="A0A9N9AHQ9"/>
<evidence type="ECO:0000256" key="1">
    <source>
        <dbReference type="SAM" id="Phobius"/>
    </source>
</evidence>
<dbReference type="EMBL" id="CAJVPJ010000517">
    <property type="protein sequence ID" value="CAG8533039.1"/>
    <property type="molecule type" value="Genomic_DNA"/>
</dbReference>
<accession>A0A9N9AHQ9</accession>
<sequence length="480" mass="55128">PVEQYHQLLEKVGYGRFIMLYGTHASGKSTLKSFWPTFGKALSCDHQKQYFAACEKIQDASDFLVQFSKNSWDEHSTAGEVHVILFIDEFDKLHDAPEDVHDEVLETFHAIRNNSQDFIISAIVAVVIGTFSILYIDTSFKTSPFNIKESIWNHNHSLDQVQELYNQFASDTKMKIDQEVIEDIYFQTNGHATLYLVCLCGRVIEEKLIGSLDITRHVSYKIWHSFSVMSLMSEVSRCQTWKHMVDRLLHPAAKAAVELFRSKFMLNTDFVEIYEDEEVKLANFLAAEGLLVVNDLTKFKIASPLVEVPYYPSSDTLNTFEVLKHAQAHVPVIIPIREMYHEKVCMRERCVEFCGIGFSSMDSKSPGGILHEAGKLTNKMYSDIVLSMTSDRTIVIELLSTATKGQLEEHFSCWPSEQQLEDGLQVAHVWHDLGFETVRISARWRDEKSVQRELSMRKFSEDGLEDVWGWDGKEHNRISM</sequence>
<reference evidence="2" key="1">
    <citation type="submission" date="2021-06" db="EMBL/GenBank/DDBJ databases">
        <authorList>
            <person name="Kallberg Y."/>
            <person name="Tangrot J."/>
            <person name="Rosling A."/>
        </authorList>
    </citation>
    <scope>NUCLEOTIDE SEQUENCE</scope>
    <source>
        <strain evidence="2">IA702</strain>
    </source>
</reference>
<dbReference type="SUPFAM" id="SSF52540">
    <property type="entry name" value="P-loop containing nucleoside triphosphate hydrolases"/>
    <property type="match status" value="1"/>
</dbReference>
<keyword evidence="3" id="KW-1185">Reference proteome</keyword>
<feature type="transmembrane region" description="Helical" evidence="1">
    <location>
        <begin position="118"/>
        <end position="136"/>
    </location>
</feature>
<evidence type="ECO:0000313" key="2">
    <source>
        <dbReference type="EMBL" id="CAG8533039.1"/>
    </source>
</evidence>
<evidence type="ECO:0000313" key="3">
    <source>
        <dbReference type="Proteomes" id="UP000789572"/>
    </source>
</evidence>
<comment type="caution">
    <text evidence="2">The sequence shown here is derived from an EMBL/GenBank/DDBJ whole genome shotgun (WGS) entry which is preliminary data.</text>
</comment>
<keyword evidence="1" id="KW-0472">Membrane</keyword>
<proteinExistence type="predicted"/>
<dbReference type="OrthoDB" id="2396816at2759"/>
<protein>
    <submittedName>
        <fullName evidence="2">7031_t:CDS:1</fullName>
    </submittedName>
</protein>
<keyword evidence="1" id="KW-1133">Transmembrane helix</keyword>
<organism evidence="2 3">
    <name type="scientific">Paraglomus occultum</name>
    <dbReference type="NCBI Taxonomy" id="144539"/>
    <lineage>
        <taxon>Eukaryota</taxon>
        <taxon>Fungi</taxon>
        <taxon>Fungi incertae sedis</taxon>
        <taxon>Mucoromycota</taxon>
        <taxon>Glomeromycotina</taxon>
        <taxon>Glomeromycetes</taxon>
        <taxon>Paraglomerales</taxon>
        <taxon>Paraglomeraceae</taxon>
        <taxon>Paraglomus</taxon>
    </lineage>
</organism>
<name>A0A9N9AHQ9_9GLOM</name>
<keyword evidence="1" id="KW-0812">Transmembrane</keyword>
<dbReference type="Proteomes" id="UP000789572">
    <property type="component" value="Unassembled WGS sequence"/>
</dbReference>